<evidence type="ECO:0000313" key="2">
    <source>
        <dbReference type="EMBL" id="KAF6410708.1"/>
    </source>
</evidence>
<keyword evidence="3" id="KW-1185">Reference proteome</keyword>
<dbReference type="EMBL" id="JACASE010000014">
    <property type="protein sequence ID" value="KAF6410708.1"/>
    <property type="molecule type" value="Genomic_DNA"/>
</dbReference>
<name>A0A7J8CIN2_ROUAE</name>
<comment type="caution">
    <text evidence="2">The sequence shown here is derived from an EMBL/GenBank/DDBJ whole genome shotgun (WGS) entry which is preliminary data.</text>
</comment>
<evidence type="ECO:0000256" key="1">
    <source>
        <dbReference type="SAM" id="MobiDB-lite"/>
    </source>
</evidence>
<reference evidence="2 3" key="1">
    <citation type="journal article" date="2020" name="Nature">
        <title>Six reference-quality genomes reveal evolution of bat adaptations.</title>
        <authorList>
            <person name="Jebb D."/>
            <person name="Huang Z."/>
            <person name="Pippel M."/>
            <person name="Hughes G.M."/>
            <person name="Lavrichenko K."/>
            <person name="Devanna P."/>
            <person name="Winkler S."/>
            <person name="Jermiin L.S."/>
            <person name="Skirmuntt E.C."/>
            <person name="Katzourakis A."/>
            <person name="Burkitt-Gray L."/>
            <person name="Ray D.A."/>
            <person name="Sullivan K.A.M."/>
            <person name="Roscito J.G."/>
            <person name="Kirilenko B.M."/>
            <person name="Davalos L.M."/>
            <person name="Corthals A.P."/>
            <person name="Power M.L."/>
            <person name="Jones G."/>
            <person name="Ransome R.D."/>
            <person name="Dechmann D.K.N."/>
            <person name="Locatelli A.G."/>
            <person name="Puechmaille S.J."/>
            <person name="Fedrigo O."/>
            <person name="Jarvis E.D."/>
            <person name="Hiller M."/>
            <person name="Vernes S.C."/>
            <person name="Myers E.W."/>
            <person name="Teeling E.C."/>
        </authorList>
    </citation>
    <scope>NUCLEOTIDE SEQUENCE [LARGE SCALE GENOMIC DNA]</scope>
    <source>
        <strain evidence="2">MRouAeg1</strain>
        <tissue evidence="2">Muscle</tissue>
    </source>
</reference>
<evidence type="ECO:0000313" key="3">
    <source>
        <dbReference type="Proteomes" id="UP000593571"/>
    </source>
</evidence>
<dbReference type="AlphaFoldDB" id="A0A7J8CIN2"/>
<accession>A0A7J8CIN2</accession>
<gene>
    <name evidence="2" type="ORF">HJG63_009156</name>
</gene>
<dbReference type="Proteomes" id="UP000593571">
    <property type="component" value="Unassembled WGS sequence"/>
</dbReference>
<sequence>MHRYRLRGAQQQGRRKHCGRMRGQPPDTAESLVLEGLLVECCWPCLTMAGWVRTDLMRGSVAVWYACSSTFRFPTSPVVSQRPCLKRLIVTFWPKHHSVPNHRFLFCTFLTRTRPKCYIALCSATVSMSLPNIASGTIESAGP</sequence>
<protein>
    <submittedName>
        <fullName evidence="2">Uncharacterized protein</fullName>
    </submittedName>
</protein>
<organism evidence="2 3">
    <name type="scientific">Rousettus aegyptiacus</name>
    <name type="common">Egyptian fruit bat</name>
    <name type="synonym">Pteropus aegyptiacus</name>
    <dbReference type="NCBI Taxonomy" id="9407"/>
    <lineage>
        <taxon>Eukaryota</taxon>
        <taxon>Metazoa</taxon>
        <taxon>Chordata</taxon>
        <taxon>Craniata</taxon>
        <taxon>Vertebrata</taxon>
        <taxon>Euteleostomi</taxon>
        <taxon>Mammalia</taxon>
        <taxon>Eutheria</taxon>
        <taxon>Laurasiatheria</taxon>
        <taxon>Chiroptera</taxon>
        <taxon>Yinpterochiroptera</taxon>
        <taxon>Pteropodoidea</taxon>
        <taxon>Pteropodidae</taxon>
        <taxon>Rousettinae</taxon>
        <taxon>Rousettus</taxon>
    </lineage>
</organism>
<feature type="region of interest" description="Disordered" evidence="1">
    <location>
        <begin position="1"/>
        <end position="26"/>
    </location>
</feature>
<proteinExistence type="predicted"/>